<evidence type="ECO:0000313" key="2">
    <source>
        <dbReference type="Proteomes" id="UP000286997"/>
    </source>
</evidence>
<keyword evidence="2" id="KW-1185">Reference proteome</keyword>
<proteinExistence type="predicted"/>
<comment type="caution">
    <text evidence="1">The sequence shown here is derived from an EMBL/GenBank/DDBJ whole genome shotgun (WGS) entry which is preliminary data.</text>
</comment>
<gene>
    <name evidence="1" type="ORF">EOE48_20090</name>
</gene>
<dbReference type="RefSeq" id="WP_127732453.1">
    <property type="nucleotide sequence ID" value="NZ_SACP01000022.1"/>
</dbReference>
<dbReference type="OrthoDB" id="7307438at2"/>
<dbReference type="Proteomes" id="UP000286997">
    <property type="component" value="Unassembled WGS sequence"/>
</dbReference>
<name>A0A3S2V653_9HYPH</name>
<dbReference type="EMBL" id="SACP01000022">
    <property type="protein sequence ID" value="RVU15335.1"/>
    <property type="molecule type" value="Genomic_DNA"/>
</dbReference>
<accession>A0A3S2V653</accession>
<protein>
    <submittedName>
        <fullName evidence="1">Uncharacterized protein</fullName>
    </submittedName>
</protein>
<reference evidence="1 2" key="1">
    <citation type="submission" date="2019-01" db="EMBL/GenBank/DDBJ databases">
        <authorList>
            <person name="Chen W.-M."/>
        </authorList>
    </citation>
    <scope>NUCLEOTIDE SEQUENCE [LARGE SCALE GENOMIC DNA]</scope>
    <source>
        <strain evidence="1 2">TER-1</strain>
    </source>
</reference>
<organism evidence="1 2">
    <name type="scientific">Methylobacterium oryzihabitans</name>
    <dbReference type="NCBI Taxonomy" id="2499852"/>
    <lineage>
        <taxon>Bacteria</taxon>
        <taxon>Pseudomonadati</taxon>
        <taxon>Pseudomonadota</taxon>
        <taxon>Alphaproteobacteria</taxon>
        <taxon>Hyphomicrobiales</taxon>
        <taxon>Methylobacteriaceae</taxon>
        <taxon>Methylobacterium</taxon>
    </lineage>
</organism>
<evidence type="ECO:0000313" key="1">
    <source>
        <dbReference type="EMBL" id="RVU15335.1"/>
    </source>
</evidence>
<sequence length="162" mass="18361">MALLDTLRSVRDRTRAEREAESDRPQIIARWQSDVAALYDEIHGWLLDYERDGYLTVSTQEIHLREEPLGLYTLDAMLIHVDDLAVRLQPAGRYVLGATGRIDMFRQGRSARDERVLLVRQATPEGERWMLRPPAGPRTGAASGLEPLDRASFEAAFESLLS</sequence>
<dbReference type="AlphaFoldDB" id="A0A3S2V653"/>